<comment type="caution">
    <text evidence="3">The sequence shown here is derived from an EMBL/GenBank/DDBJ whole genome shotgun (WGS) entry which is preliminary data.</text>
</comment>
<dbReference type="PANTHER" id="PTHR42101:SF1">
    <property type="entry name" value="LOW TEMPERATURE REQUIREMENT A"/>
    <property type="match status" value="1"/>
</dbReference>
<dbReference type="Proteomes" id="UP000646827">
    <property type="component" value="Unassembled WGS sequence"/>
</dbReference>
<feature type="compositionally biased region" description="Polar residues" evidence="1">
    <location>
        <begin position="564"/>
        <end position="577"/>
    </location>
</feature>
<evidence type="ECO:0000313" key="3">
    <source>
        <dbReference type="EMBL" id="KAG2222748.1"/>
    </source>
</evidence>
<feature type="region of interest" description="Disordered" evidence="1">
    <location>
        <begin position="555"/>
        <end position="599"/>
    </location>
</feature>
<feature type="transmembrane region" description="Helical" evidence="2">
    <location>
        <begin position="514"/>
        <end position="534"/>
    </location>
</feature>
<evidence type="ECO:0000313" key="4">
    <source>
        <dbReference type="Proteomes" id="UP000646827"/>
    </source>
</evidence>
<name>A0A8H7S777_9FUNG</name>
<evidence type="ECO:0000256" key="1">
    <source>
        <dbReference type="SAM" id="MobiDB-lite"/>
    </source>
</evidence>
<evidence type="ECO:0000256" key="2">
    <source>
        <dbReference type="SAM" id="Phobius"/>
    </source>
</evidence>
<feature type="transmembrane region" description="Helical" evidence="2">
    <location>
        <begin position="478"/>
        <end position="498"/>
    </location>
</feature>
<keyword evidence="2" id="KW-1133">Transmembrane helix</keyword>
<dbReference type="AlphaFoldDB" id="A0A8H7S777"/>
<accession>A0A8H7S777</accession>
<keyword evidence="2" id="KW-0472">Membrane</keyword>
<feature type="region of interest" description="Disordered" evidence="1">
    <location>
        <begin position="1"/>
        <end position="27"/>
    </location>
</feature>
<feature type="compositionally biased region" description="Low complexity" evidence="1">
    <location>
        <begin position="584"/>
        <end position="595"/>
    </location>
</feature>
<feature type="transmembrane region" description="Helical" evidence="2">
    <location>
        <begin position="754"/>
        <end position="774"/>
    </location>
</feature>
<dbReference type="OrthoDB" id="191995at2759"/>
<dbReference type="InterPro" id="IPR010640">
    <property type="entry name" value="Low_temperature_requirement_A"/>
</dbReference>
<feature type="transmembrane region" description="Helical" evidence="2">
    <location>
        <begin position="453"/>
        <end position="472"/>
    </location>
</feature>
<evidence type="ECO:0008006" key="5">
    <source>
        <dbReference type="Google" id="ProtNLM"/>
    </source>
</evidence>
<protein>
    <recommendedName>
        <fullName evidence="5">Bacterial low temperature requirement A protein-domain-containing protein</fullName>
    </recommendedName>
</protein>
<keyword evidence="2" id="KW-0812">Transmembrane</keyword>
<dbReference type="EMBL" id="JAEPRB010000075">
    <property type="protein sequence ID" value="KAG2222748.1"/>
    <property type="molecule type" value="Genomic_DNA"/>
</dbReference>
<feature type="transmembrane region" description="Helical" evidence="2">
    <location>
        <begin position="388"/>
        <end position="411"/>
    </location>
</feature>
<gene>
    <name evidence="3" type="ORF">INT45_013112</name>
</gene>
<feature type="compositionally biased region" description="Low complexity" evidence="1">
    <location>
        <begin position="9"/>
        <end position="26"/>
    </location>
</feature>
<dbReference type="Pfam" id="PF06772">
    <property type="entry name" value="LtrA"/>
    <property type="match status" value="1"/>
</dbReference>
<feature type="transmembrane region" description="Helical" evidence="2">
    <location>
        <begin position="358"/>
        <end position="381"/>
    </location>
</feature>
<sequence>MSVRKGTMRRGPTMRGRGGYRPPIGRQSIIRRNNDDDEEEFIALNRSNNDVEMEQIEFNDEQKNNRASIEGQPSYHHGDETFGDVISHPIEQYNAHKARRQTYKQDLSSWRQSVPPGAVPPSDFYEQENEEFVIVVHFRQLRGNQSFALNHERAEEFARKIKLSPQERIQFNGVHDTDGLTAFLYKVKREFSIKIHHHKSDIPVEHHDLSHLEHNPDNHTIEFNENVYVEFKPKVHHFHDILPPEATRRPFFQHPEPDLSADIGQEKAASWLELFYDLFYVATLTEFTHSHVIKDWASLGTYTQWFIITWWAWTASSLYTARFDTDDVVHHIWKLIEMCAVIAMAGTAQHFLTSPAYVYGYIALKTILVFEYSIVFIVAILARSKSRIALAFYVGANLVSIALWGASLAILDQGTHRILWYLGILTELLVNVISRSDRTLSWAASNIAERLGLLTLIVLGENLMGLIALVAQSGMNPLIVFPNFMAVIIIFGFFFMYFEDFSKEVFLRNKHHQIWVYLHFPLHLCQVGFGIALVDTLKIYRGQLIASGVIPAEPEGEAGDHGATESSSGDHGATESSNGEHATESSSSTEGSTSAAHRRAKRAIEAVYPSIDNNTPSFTLDHDPATLNIESLSSSSSSSYSASNNNNNHPVGGYLTLFQYAISTTALTALQALDIASNPSLSSSSSSEIHITEQQSTNYHHFSKRAAPLDVSFTDDEKVFIYKVFLMGGGLILTINSLIKMLNTKLAGDMISKIIIASRIINAIVLWSMCALPFSQLDAIVLLSVMMGSLILQAIVDLLD</sequence>
<dbReference type="PANTHER" id="PTHR42101">
    <property type="entry name" value="CHROMOSOME 16, WHOLE GENOME SHOTGUN SEQUENCE"/>
    <property type="match status" value="1"/>
</dbReference>
<feature type="transmembrane region" description="Helical" evidence="2">
    <location>
        <begin position="720"/>
        <end position="742"/>
    </location>
</feature>
<reference evidence="3 4" key="1">
    <citation type="submission" date="2020-12" db="EMBL/GenBank/DDBJ databases">
        <title>Metabolic potential, ecology and presence of endohyphal bacteria is reflected in genomic diversity of Mucoromycotina.</title>
        <authorList>
            <person name="Muszewska A."/>
            <person name="Okrasinska A."/>
            <person name="Steczkiewicz K."/>
            <person name="Drgas O."/>
            <person name="Orlowska M."/>
            <person name="Perlinska-Lenart U."/>
            <person name="Aleksandrzak-Piekarczyk T."/>
            <person name="Szatraj K."/>
            <person name="Zielenkiewicz U."/>
            <person name="Pilsyk S."/>
            <person name="Malc E."/>
            <person name="Mieczkowski P."/>
            <person name="Kruszewska J.S."/>
            <person name="Biernat P."/>
            <person name="Pawlowska J."/>
        </authorList>
    </citation>
    <scope>NUCLEOTIDE SEQUENCE [LARGE SCALE GENOMIC DNA]</scope>
    <source>
        <strain evidence="3 4">CBS 142.35</strain>
    </source>
</reference>
<proteinExistence type="predicted"/>
<organism evidence="3 4">
    <name type="scientific">Circinella minor</name>
    <dbReference type="NCBI Taxonomy" id="1195481"/>
    <lineage>
        <taxon>Eukaryota</taxon>
        <taxon>Fungi</taxon>
        <taxon>Fungi incertae sedis</taxon>
        <taxon>Mucoromycota</taxon>
        <taxon>Mucoromycotina</taxon>
        <taxon>Mucoromycetes</taxon>
        <taxon>Mucorales</taxon>
        <taxon>Lichtheimiaceae</taxon>
        <taxon>Circinella</taxon>
    </lineage>
</organism>
<keyword evidence="4" id="KW-1185">Reference proteome</keyword>